<gene>
    <name evidence="1" type="ORF">AAEO50_16810</name>
</gene>
<dbReference type="Proteomes" id="UP001389717">
    <property type="component" value="Unassembled WGS sequence"/>
</dbReference>
<keyword evidence="2" id="KW-1185">Reference proteome</keyword>
<comment type="caution">
    <text evidence="1">The sequence shown here is derived from an EMBL/GenBank/DDBJ whole genome shotgun (WGS) entry which is preliminary data.</text>
</comment>
<evidence type="ECO:0000313" key="2">
    <source>
        <dbReference type="Proteomes" id="UP001389717"/>
    </source>
</evidence>
<accession>A0ABU9KCU8</accession>
<sequence>MRKPTLFRGVGFFDGAGKAWLAASRFGRVSKQESEACGNCRNMKNDRYIGILADIMKKWTIKKFFGR</sequence>
<evidence type="ECO:0000313" key="1">
    <source>
        <dbReference type="EMBL" id="MEL3973946.1"/>
    </source>
</evidence>
<reference evidence="1 2" key="1">
    <citation type="submission" date="2024-04" db="EMBL/GenBank/DDBJ databases">
        <title>Bacillus oryzaecorticis sp. nov., a moderately halophilic bacterium isolated from rice husks.</title>
        <authorList>
            <person name="Zhu H.-S."/>
        </authorList>
    </citation>
    <scope>NUCLEOTIDE SEQUENCE [LARGE SCALE GENOMIC DNA]</scope>
    <source>
        <strain evidence="1 2">ZC255</strain>
    </source>
</reference>
<organism evidence="1 2">
    <name type="scientific">Rossellomorea oryzaecorticis</name>
    <dbReference type="NCBI Taxonomy" id="1396505"/>
    <lineage>
        <taxon>Bacteria</taxon>
        <taxon>Bacillati</taxon>
        <taxon>Bacillota</taxon>
        <taxon>Bacilli</taxon>
        <taxon>Bacillales</taxon>
        <taxon>Bacillaceae</taxon>
        <taxon>Rossellomorea</taxon>
    </lineage>
</organism>
<dbReference type="RefSeq" id="WP_341985459.1">
    <property type="nucleotide sequence ID" value="NZ_JBBYAF010000038.1"/>
</dbReference>
<dbReference type="EMBL" id="JBBYAF010000038">
    <property type="protein sequence ID" value="MEL3973946.1"/>
    <property type="molecule type" value="Genomic_DNA"/>
</dbReference>
<protein>
    <submittedName>
        <fullName evidence="1">Uncharacterized protein</fullName>
    </submittedName>
</protein>
<proteinExistence type="predicted"/>
<name>A0ABU9KCU8_9BACI</name>